<dbReference type="EMBL" id="FPIA01000082">
    <property type="protein sequence ID" value="SFV88772.1"/>
    <property type="molecule type" value="Genomic_DNA"/>
</dbReference>
<dbReference type="InterPro" id="IPR028939">
    <property type="entry name" value="P5C_Rdtase_cat_N"/>
</dbReference>
<evidence type="ECO:0000256" key="7">
    <source>
        <dbReference type="ARBA" id="ARBA00023002"/>
    </source>
</evidence>
<dbReference type="Gene3D" id="3.40.50.720">
    <property type="entry name" value="NAD(P)-binding Rossmann-like Domain"/>
    <property type="match status" value="1"/>
</dbReference>
<protein>
    <submittedName>
        <fullName evidence="11">Pyrroline-5-carboxylate reductase</fullName>
        <ecNumber evidence="11">1.5.1.2</ecNumber>
    </submittedName>
</protein>
<dbReference type="InterPro" id="IPR029036">
    <property type="entry name" value="P5CR_dimer"/>
</dbReference>
<keyword evidence="6" id="KW-0521">NADP</keyword>
<keyword evidence="4" id="KW-0028">Amino-acid biosynthesis</keyword>
<dbReference type="Gene3D" id="1.10.3730.10">
    <property type="entry name" value="ProC C-terminal domain-like"/>
    <property type="match status" value="1"/>
</dbReference>
<keyword evidence="3" id="KW-0963">Cytoplasm</keyword>
<evidence type="ECO:0000256" key="8">
    <source>
        <dbReference type="ARBA" id="ARBA00029440"/>
    </source>
</evidence>
<dbReference type="Pfam" id="PF03807">
    <property type="entry name" value="F420_oxidored"/>
    <property type="match status" value="1"/>
</dbReference>
<dbReference type="Pfam" id="PF14748">
    <property type="entry name" value="P5CR_dimer"/>
    <property type="match status" value="1"/>
</dbReference>
<dbReference type="PANTHER" id="PTHR11645">
    <property type="entry name" value="PYRROLINE-5-CARBOXYLATE REDUCTASE"/>
    <property type="match status" value="1"/>
</dbReference>
<dbReference type="GO" id="GO:0005737">
    <property type="term" value="C:cytoplasm"/>
    <property type="evidence" value="ECO:0007669"/>
    <property type="project" value="UniProtKB-SubCell"/>
</dbReference>
<keyword evidence="7 11" id="KW-0560">Oxidoreductase</keyword>
<evidence type="ECO:0000259" key="10">
    <source>
        <dbReference type="Pfam" id="PF14748"/>
    </source>
</evidence>
<dbReference type="SUPFAM" id="SSF51735">
    <property type="entry name" value="NAD(P)-binding Rossmann-fold domains"/>
    <property type="match status" value="1"/>
</dbReference>
<evidence type="ECO:0000256" key="5">
    <source>
        <dbReference type="ARBA" id="ARBA00022650"/>
    </source>
</evidence>
<proteinExistence type="inferred from homology"/>
<evidence type="ECO:0000259" key="9">
    <source>
        <dbReference type="Pfam" id="PF03807"/>
    </source>
</evidence>
<dbReference type="NCBIfam" id="TIGR00112">
    <property type="entry name" value="proC"/>
    <property type="match status" value="1"/>
</dbReference>
<dbReference type="PIRSF" id="PIRSF000193">
    <property type="entry name" value="Pyrrol-5-carb_rd"/>
    <property type="match status" value="1"/>
</dbReference>
<dbReference type="FunFam" id="3.40.50.720:FF:000190">
    <property type="entry name" value="Pyrroline-5-carboxylate reductase"/>
    <property type="match status" value="1"/>
</dbReference>
<comment type="pathway">
    <text evidence="8">Amino-acid biosynthesis.</text>
</comment>
<dbReference type="FunFam" id="1.10.3730.10:FF:000001">
    <property type="entry name" value="Pyrroline-5-carboxylate reductase"/>
    <property type="match status" value="1"/>
</dbReference>
<evidence type="ECO:0000256" key="4">
    <source>
        <dbReference type="ARBA" id="ARBA00022605"/>
    </source>
</evidence>
<feature type="domain" description="Pyrroline-5-carboxylate reductase dimerisation" evidence="10">
    <location>
        <begin position="165"/>
        <end position="267"/>
    </location>
</feature>
<dbReference type="EC" id="1.5.1.2" evidence="11"/>
<dbReference type="InterPro" id="IPR053790">
    <property type="entry name" value="P5CR-like_CS"/>
</dbReference>
<keyword evidence="5" id="KW-0641">Proline biosynthesis</keyword>
<gene>
    <name evidence="11" type="ORF">MNB_SUP05-SYMBIONT-7-156</name>
</gene>
<dbReference type="SUPFAM" id="SSF48179">
    <property type="entry name" value="6-phosphogluconate dehydrogenase C-terminal domain-like"/>
    <property type="match status" value="1"/>
</dbReference>
<accession>A0A1W1E480</accession>
<dbReference type="InterPro" id="IPR008927">
    <property type="entry name" value="6-PGluconate_DH-like_C_sf"/>
</dbReference>
<dbReference type="AlphaFoldDB" id="A0A1W1E480"/>
<evidence type="ECO:0000256" key="1">
    <source>
        <dbReference type="ARBA" id="ARBA00004496"/>
    </source>
</evidence>
<organism evidence="11">
    <name type="scientific">hydrothermal vent metagenome</name>
    <dbReference type="NCBI Taxonomy" id="652676"/>
    <lineage>
        <taxon>unclassified sequences</taxon>
        <taxon>metagenomes</taxon>
        <taxon>ecological metagenomes</taxon>
    </lineage>
</organism>
<dbReference type="HAMAP" id="MF_01925">
    <property type="entry name" value="P5C_reductase"/>
    <property type="match status" value="1"/>
</dbReference>
<comment type="subcellular location">
    <subcellularLocation>
        <location evidence="1">Cytoplasm</location>
    </subcellularLocation>
</comment>
<evidence type="ECO:0000256" key="2">
    <source>
        <dbReference type="ARBA" id="ARBA00005525"/>
    </source>
</evidence>
<dbReference type="GO" id="GO:0055129">
    <property type="term" value="P:L-proline biosynthetic process"/>
    <property type="evidence" value="ECO:0007669"/>
    <property type="project" value="TreeGrafter"/>
</dbReference>
<dbReference type="PANTHER" id="PTHR11645:SF0">
    <property type="entry name" value="PYRROLINE-5-CARBOXYLATE REDUCTASE 3"/>
    <property type="match status" value="1"/>
</dbReference>
<feature type="domain" description="Pyrroline-5-carboxylate reductase catalytic N-terminal" evidence="9">
    <location>
        <begin position="6"/>
        <end position="100"/>
    </location>
</feature>
<name>A0A1W1E480_9ZZZZ</name>
<evidence type="ECO:0000313" key="11">
    <source>
        <dbReference type="EMBL" id="SFV88772.1"/>
    </source>
</evidence>
<evidence type="ECO:0000256" key="3">
    <source>
        <dbReference type="ARBA" id="ARBA00022490"/>
    </source>
</evidence>
<dbReference type="InterPro" id="IPR000304">
    <property type="entry name" value="Pyrroline-COOH_reductase"/>
</dbReference>
<comment type="similarity">
    <text evidence="2">Belongs to the pyrroline-5-carboxylate reductase family.</text>
</comment>
<sequence length="276" mass="29137">MEKTTTIGFIGAGNMAYALITGLINGGFSANNIKVSDKDEALLLQREADFGVETFTDNVQLAKRCGVIVFAVKPEVLSTVCTELQAHRTHNPLIISIVAGAKSSSINRWLGGKAAIVRAMPNTPALLGVGATGMVANEAVNAEQKILTERILSAVGQCVWVATDNMLNAVTALSGSGPAYFFLMIESMVNAGVALGLEEDTAKKLSIQTALGASKMADQSADSPHQLRAKVTSKNGTTQAAIESFQAQDFEFVVAHAMRAAFERAEEIGFTLDNDA</sequence>
<dbReference type="GO" id="GO:0004735">
    <property type="term" value="F:pyrroline-5-carboxylate reductase activity"/>
    <property type="evidence" value="ECO:0007669"/>
    <property type="project" value="UniProtKB-EC"/>
</dbReference>
<reference evidence="11" key="1">
    <citation type="submission" date="2016-10" db="EMBL/GenBank/DDBJ databases">
        <authorList>
            <person name="de Groot N.N."/>
        </authorList>
    </citation>
    <scope>NUCLEOTIDE SEQUENCE</scope>
</reference>
<evidence type="ECO:0000256" key="6">
    <source>
        <dbReference type="ARBA" id="ARBA00022857"/>
    </source>
</evidence>
<dbReference type="InterPro" id="IPR036291">
    <property type="entry name" value="NAD(P)-bd_dom_sf"/>
</dbReference>
<dbReference type="PROSITE" id="PS00521">
    <property type="entry name" value="P5CR"/>
    <property type="match status" value="1"/>
</dbReference>